<dbReference type="InterPro" id="IPR050593">
    <property type="entry name" value="LovG"/>
</dbReference>
<keyword evidence="1" id="KW-0378">Hydrolase</keyword>
<organism evidence="3 4">
    <name type="scientific">Rasamsonia emersonii (strain ATCC 16479 / CBS 393.64 / IMI 116815)</name>
    <dbReference type="NCBI Taxonomy" id="1408163"/>
    <lineage>
        <taxon>Eukaryota</taxon>
        <taxon>Fungi</taxon>
        <taxon>Dikarya</taxon>
        <taxon>Ascomycota</taxon>
        <taxon>Pezizomycotina</taxon>
        <taxon>Eurotiomycetes</taxon>
        <taxon>Eurotiomycetidae</taxon>
        <taxon>Eurotiales</taxon>
        <taxon>Trichocomaceae</taxon>
        <taxon>Rasamsonia</taxon>
    </lineage>
</organism>
<dbReference type="STRING" id="1408163.A0A0F4Z3A2"/>
<evidence type="ECO:0000256" key="1">
    <source>
        <dbReference type="ARBA" id="ARBA00022801"/>
    </source>
</evidence>
<feature type="domain" description="Serine hydrolase" evidence="2">
    <location>
        <begin position="114"/>
        <end position="170"/>
    </location>
</feature>
<dbReference type="GO" id="GO:0005737">
    <property type="term" value="C:cytoplasm"/>
    <property type="evidence" value="ECO:0007669"/>
    <property type="project" value="TreeGrafter"/>
</dbReference>
<dbReference type="EMBL" id="LASV01000048">
    <property type="protein sequence ID" value="KKA24815.1"/>
    <property type="molecule type" value="Genomic_DNA"/>
</dbReference>
<dbReference type="Gene3D" id="3.40.50.1820">
    <property type="entry name" value="alpha/beta hydrolase"/>
    <property type="match status" value="1"/>
</dbReference>
<proteinExistence type="predicted"/>
<dbReference type="GO" id="GO:0005634">
    <property type="term" value="C:nucleus"/>
    <property type="evidence" value="ECO:0007669"/>
    <property type="project" value="TreeGrafter"/>
</dbReference>
<gene>
    <name evidence="3" type="ORF">T310_1174</name>
</gene>
<keyword evidence="4" id="KW-1185">Reference proteome</keyword>
<evidence type="ECO:0000313" key="4">
    <source>
        <dbReference type="Proteomes" id="UP000053958"/>
    </source>
</evidence>
<dbReference type="GO" id="GO:0016787">
    <property type="term" value="F:hydrolase activity"/>
    <property type="evidence" value="ECO:0007669"/>
    <property type="project" value="UniProtKB-KW"/>
</dbReference>
<dbReference type="InterPro" id="IPR005645">
    <property type="entry name" value="FSH-like_dom"/>
</dbReference>
<dbReference type="Pfam" id="PF03959">
    <property type="entry name" value="FSH1"/>
    <property type="match status" value="1"/>
</dbReference>
<protein>
    <recommendedName>
        <fullName evidence="2">Serine hydrolase domain-containing protein</fullName>
    </recommendedName>
</protein>
<dbReference type="PANTHER" id="PTHR48070">
    <property type="entry name" value="ESTERASE OVCA2"/>
    <property type="match status" value="1"/>
</dbReference>
<evidence type="ECO:0000313" key="3">
    <source>
        <dbReference type="EMBL" id="KKA24815.1"/>
    </source>
</evidence>
<sequence>MLLLVLSKPFVYFNFCRSIDWWLDKSLWIFLSVMKVLCLHGRGSNNEPHSVPNWMTLPSNTCRALFHILKVSGLDKFLADGNWSLYTTAFPDKPLYGYYDPLRPSSIIQAEDDLLQLIKEEGPFDGVLAYSGGTALAAQVIIRDALENPFKMADERPFRFAVFINGVTPLRVFSLADEKLQEDVTIEDSPIVKEASALLLRDSATRVRKGKALFPDDHDPAAVKEELNALQTKMLADGRLCFTDGTYGITRYDADIDGVLIDMPTLHVRCPEEKDVHHGLHMTKLCNPDLLTEYHHHHGEDFPRGHAEMKKIAQLIRETAERA</sequence>
<comment type="caution">
    <text evidence="3">The sequence shown here is derived from an EMBL/GenBank/DDBJ whole genome shotgun (WGS) entry which is preliminary data.</text>
</comment>
<dbReference type="SUPFAM" id="SSF53474">
    <property type="entry name" value="alpha/beta-Hydrolases"/>
    <property type="match status" value="1"/>
</dbReference>
<reference evidence="3 4" key="1">
    <citation type="submission" date="2015-04" db="EMBL/GenBank/DDBJ databases">
        <authorList>
            <person name="Heijne W.H."/>
            <person name="Fedorova N.D."/>
            <person name="Nierman W.C."/>
            <person name="Vollebregt A.W."/>
            <person name="Zhao Z."/>
            <person name="Wu L."/>
            <person name="Kumar M."/>
            <person name="Stam H."/>
            <person name="van den Berg M.A."/>
            <person name="Pel H.J."/>
        </authorList>
    </citation>
    <scope>NUCLEOTIDE SEQUENCE [LARGE SCALE GENOMIC DNA]</scope>
    <source>
        <strain evidence="3 4">CBS 393.64</strain>
    </source>
</reference>
<dbReference type="GO" id="GO:0019748">
    <property type="term" value="P:secondary metabolic process"/>
    <property type="evidence" value="ECO:0007669"/>
    <property type="project" value="TreeGrafter"/>
</dbReference>
<name>A0A0F4Z3A2_RASE3</name>
<dbReference type="OrthoDB" id="414698at2759"/>
<dbReference type="PANTHER" id="PTHR48070:SF6">
    <property type="entry name" value="ESTERASE OVCA2"/>
    <property type="match status" value="1"/>
</dbReference>
<dbReference type="AlphaFoldDB" id="A0A0F4Z3A2"/>
<dbReference type="InterPro" id="IPR029058">
    <property type="entry name" value="AB_hydrolase_fold"/>
</dbReference>
<dbReference type="GeneID" id="25313525"/>
<dbReference type="RefSeq" id="XP_013331427.1">
    <property type="nucleotide sequence ID" value="XM_013475973.1"/>
</dbReference>
<evidence type="ECO:0000259" key="2">
    <source>
        <dbReference type="Pfam" id="PF03959"/>
    </source>
</evidence>
<accession>A0A0F4Z3A2</accession>
<dbReference type="Proteomes" id="UP000053958">
    <property type="component" value="Unassembled WGS sequence"/>
</dbReference>